<feature type="compositionally biased region" description="Gly residues" evidence="1">
    <location>
        <begin position="174"/>
        <end position="185"/>
    </location>
</feature>
<dbReference type="Proteomes" id="UP000262882">
    <property type="component" value="Unassembled WGS sequence"/>
</dbReference>
<accession>A0A372GK34</accession>
<dbReference type="RefSeq" id="WP_117399563.1">
    <property type="nucleotide sequence ID" value="NZ_QVNQ01000003.1"/>
</dbReference>
<sequence>MEFAGALRQAIQASGLTLERIRHRLGRRGLTVSVATLSYWQRGRSRPRSRTVVVALEEILQVPPGTLTDLLDDPAPTATPVRGGLTAGAPGPGERGRPVRDLWPDPERYTNLVGQLDRSGDHRLERLSIHDVFRLDEARRSWTLSVRSVLRAAGDDIDRVVCVHQTGGIQRPGNTGGPANPGGSGDLLVPGDHEPDGAAEAGATAGVGNASGATVTGAAAATSSATSSATGVATGLASVTGAVAGVDHASASGGGTAGLADVRYCRPGRIRAEGGLMAFELVFDRVLSAGDTAVVEYEIGPIDELAHDSYDRRFSHPVHDYVAIIQFDGERLPARCYGFTAESSQSPRQRLGELWIGTSGSANLAVGAVRRGIVGIEWEWH</sequence>
<organism evidence="3 4">
    <name type="scientific">Actinomadura spongiicola</name>
    <dbReference type="NCBI Taxonomy" id="2303421"/>
    <lineage>
        <taxon>Bacteria</taxon>
        <taxon>Bacillati</taxon>
        <taxon>Actinomycetota</taxon>
        <taxon>Actinomycetes</taxon>
        <taxon>Streptosporangiales</taxon>
        <taxon>Thermomonosporaceae</taxon>
        <taxon>Actinomadura</taxon>
    </lineage>
</organism>
<evidence type="ECO:0000256" key="1">
    <source>
        <dbReference type="SAM" id="MobiDB-lite"/>
    </source>
</evidence>
<dbReference type="CDD" id="cd00093">
    <property type="entry name" value="HTH_XRE"/>
    <property type="match status" value="1"/>
</dbReference>
<evidence type="ECO:0000259" key="2">
    <source>
        <dbReference type="PROSITE" id="PS50943"/>
    </source>
</evidence>
<name>A0A372GK34_9ACTN</name>
<dbReference type="OrthoDB" id="3690688at2"/>
<dbReference type="PROSITE" id="PS50943">
    <property type="entry name" value="HTH_CROC1"/>
    <property type="match status" value="1"/>
</dbReference>
<reference evidence="3 4" key="1">
    <citation type="submission" date="2018-08" db="EMBL/GenBank/DDBJ databases">
        <title>Actinomadura spongicola sp. nov., isolated from marine sponge Leucetta chagosensis.</title>
        <authorList>
            <person name="Li L."/>
            <person name="Lin H.W."/>
        </authorList>
    </citation>
    <scope>NUCLEOTIDE SEQUENCE [LARGE SCALE GENOMIC DNA]</scope>
    <source>
        <strain evidence="3 4">LHW52907</strain>
    </source>
</reference>
<dbReference type="Gene3D" id="1.10.260.40">
    <property type="entry name" value="lambda repressor-like DNA-binding domains"/>
    <property type="match status" value="1"/>
</dbReference>
<proteinExistence type="predicted"/>
<feature type="domain" description="HTH cro/C1-type" evidence="2">
    <location>
        <begin position="32"/>
        <end position="67"/>
    </location>
</feature>
<protein>
    <submittedName>
        <fullName evidence="3">XRE family transcriptional regulator</fullName>
    </submittedName>
</protein>
<dbReference type="SUPFAM" id="SSF47413">
    <property type="entry name" value="lambda repressor-like DNA-binding domains"/>
    <property type="match status" value="1"/>
</dbReference>
<keyword evidence="4" id="KW-1185">Reference proteome</keyword>
<gene>
    <name evidence="3" type="ORF">D0T12_11955</name>
</gene>
<dbReference type="GO" id="GO:0003677">
    <property type="term" value="F:DNA binding"/>
    <property type="evidence" value="ECO:0007669"/>
    <property type="project" value="InterPro"/>
</dbReference>
<comment type="caution">
    <text evidence="3">The sequence shown here is derived from an EMBL/GenBank/DDBJ whole genome shotgun (WGS) entry which is preliminary data.</text>
</comment>
<evidence type="ECO:0000313" key="3">
    <source>
        <dbReference type="EMBL" id="RFS85705.1"/>
    </source>
</evidence>
<dbReference type="InterPro" id="IPR001387">
    <property type="entry name" value="Cro/C1-type_HTH"/>
</dbReference>
<dbReference type="AlphaFoldDB" id="A0A372GK34"/>
<feature type="region of interest" description="Disordered" evidence="1">
    <location>
        <begin position="167"/>
        <end position="205"/>
    </location>
</feature>
<evidence type="ECO:0000313" key="4">
    <source>
        <dbReference type="Proteomes" id="UP000262882"/>
    </source>
</evidence>
<feature type="region of interest" description="Disordered" evidence="1">
    <location>
        <begin position="71"/>
        <end position="104"/>
    </location>
</feature>
<dbReference type="EMBL" id="QVNQ01000003">
    <property type="protein sequence ID" value="RFS85705.1"/>
    <property type="molecule type" value="Genomic_DNA"/>
</dbReference>
<feature type="compositionally biased region" description="Basic and acidic residues" evidence="1">
    <location>
        <begin position="94"/>
        <end position="104"/>
    </location>
</feature>
<dbReference type="InterPro" id="IPR010982">
    <property type="entry name" value="Lambda_DNA-bd_dom_sf"/>
</dbReference>